<accession>A0A8J7BX50</accession>
<dbReference type="AlphaFoldDB" id="A0A8J7BX50"/>
<evidence type="ECO:0000313" key="2">
    <source>
        <dbReference type="EMBL" id="MBD2773057.1"/>
    </source>
</evidence>
<evidence type="ECO:0000256" key="1">
    <source>
        <dbReference type="SAM" id="Phobius"/>
    </source>
</evidence>
<dbReference type="SUPFAM" id="SSF51322">
    <property type="entry name" value="Cyanovirin-N"/>
    <property type="match status" value="1"/>
</dbReference>
<keyword evidence="3" id="KW-1185">Reference proteome</keyword>
<proteinExistence type="predicted"/>
<sequence length="215" mass="24333">MSTQFFLDELDIEKLAKIVLRSQQVRTREALCMRIGVDPRRLWFIRDSSDSDFVIQLINHLNEVSNKESLCKLCCEELLPIFRNSETSAAILEEIAVKLNCQQKLSHAHVNSSQHQTPTPTQIFPGYMFGKSLSNLIIISGLIVGLGGGLVYYFTSQKQQAPLGSYQHTCPDISVKNSFLTAKCYDRQGQLKQSTLNFEQCRDGIENQDGRLICK</sequence>
<feature type="transmembrane region" description="Helical" evidence="1">
    <location>
        <begin position="133"/>
        <end position="154"/>
    </location>
</feature>
<dbReference type="RefSeq" id="WP_190828403.1">
    <property type="nucleotide sequence ID" value="NZ_CAWPPI010000049.1"/>
</dbReference>
<dbReference type="InterPro" id="IPR036673">
    <property type="entry name" value="Cyanovirin-N_sf"/>
</dbReference>
<keyword evidence="1" id="KW-0812">Transmembrane</keyword>
<dbReference type="Proteomes" id="UP000629098">
    <property type="component" value="Unassembled WGS sequence"/>
</dbReference>
<keyword evidence="1" id="KW-0472">Membrane</keyword>
<organism evidence="2 3">
    <name type="scientific">Iningainema tapete BLCC-T55</name>
    <dbReference type="NCBI Taxonomy" id="2748662"/>
    <lineage>
        <taxon>Bacteria</taxon>
        <taxon>Bacillati</taxon>
        <taxon>Cyanobacteriota</taxon>
        <taxon>Cyanophyceae</taxon>
        <taxon>Nostocales</taxon>
        <taxon>Scytonemataceae</taxon>
        <taxon>Iningainema tapete</taxon>
    </lineage>
</organism>
<evidence type="ECO:0000313" key="3">
    <source>
        <dbReference type="Proteomes" id="UP000629098"/>
    </source>
</evidence>
<gene>
    <name evidence="2" type="ORF">ICL16_13530</name>
</gene>
<name>A0A8J7BX50_9CYAN</name>
<keyword evidence="1" id="KW-1133">Transmembrane helix</keyword>
<protein>
    <submittedName>
        <fullName evidence="2">Uncharacterized protein</fullName>
    </submittedName>
</protein>
<comment type="caution">
    <text evidence="2">The sequence shown here is derived from an EMBL/GenBank/DDBJ whole genome shotgun (WGS) entry which is preliminary data.</text>
</comment>
<reference evidence="2" key="1">
    <citation type="submission" date="2020-09" db="EMBL/GenBank/DDBJ databases">
        <title>Iningainema tapete sp. nov. (Scytonemataceae, Cyanobacteria) from greenhouses in central Florida (USA) produces two types of nodularin with biosynthetic potential for microcystin-LR and anabaenopeptins.</title>
        <authorList>
            <person name="Berthold D.E."/>
            <person name="Lefler F.W."/>
            <person name="Huang I.-S."/>
            <person name="Abdulla H."/>
            <person name="Zimba P.V."/>
            <person name="Laughinghouse H.D. IV."/>
        </authorList>
    </citation>
    <scope>NUCLEOTIDE SEQUENCE</scope>
    <source>
        <strain evidence="2">BLCCT55</strain>
    </source>
</reference>
<dbReference type="Gene3D" id="2.30.60.10">
    <property type="entry name" value="Cyanovirin-N"/>
    <property type="match status" value="1"/>
</dbReference>
<dbReference type="EMBL" id="JACXAE010000049">
    <property type="protein sequence ID" value="MBD2773057.1"/>
    <property type="molecule type" value="Genomic_DNA"/>
</dbReference>